<dbReference type="HOGENOM" id="CLU_188709_0_0_1"/>
<gene>
    <name evidence="1" type="ORF">TCM_031302</name>
</gene>
<evidence type="ECO:0000313" key="2">
    <source>
        <dbReference type="Proteomes" id="UP000026915"/>
    </source>
</evidence>
<reference evidence="1 2" key="1">
    <citation type="journal article" date="2013" name="Genome Biol.">
        <title>The genome sequence of the most widely cultivated cacao type and its use to identify candidate genes regulating pod color.</title>
        <authorList>
            <person name="Motamayor J.C."/>
            <person name="Mockaitis K."/>
            <person name="Schmutz J."/>
            <person name="Haiminen N."/>
            <person name="Iii D.L."/>
            <person name="Cornejo O."/>
            <person name="Findley S.D."/>
            <person name="Zheng P."/>
            <person name="Utro F."/>
            <person name="Royaert S."/>
            <person name="Saski C."/>
            <person name="Jenkins J."/>
            <person name="Podicheti R."/>
            <person name="Zhao M."/>
            <person name="Scheffler B.E."/>
            <person name="Stack J.C."/>
            <person name="Feltus F.A."/>
            <person name="Mustiga G.M."/>
            <person name="Amores F."/>
            <person name="Phillips W."/>
            <person name="Marelli J.P."/>
            <person name="May G.D."/>
            <person name="Shapiro H."/>
            <person name="Ma J."/>
            <person name="Bustamante C.D."/>
            <person name="Schnell R.J."/>
            <person name="Main D."/>
            <person name="Gilbert D."/>
            <person name="Parida L."/>
            <person name="Kuhn D.N."/>
        </authorList>
    </citation>
    <scope>NUCLEOTIDE SEQUENCE [LARGE SCALE GENOMIC DNA]</scope>
    <source>
        <strain evidence="2">cv. Matina 1-6</strain>
    </source>
</reference>
<dbReference type="AlphaFoldDB" id="A0A061F609"/>
<evidence type="ECO:0000313" key="1">
    <source>
        <dbReference type="EMBL" id="EOY12775.1"/>
    </source>
</evidence>
<name>A0A061F609_THECC</name>
<dbReference type="EMBL" id="CM001885">
    <property type="protein sequence ID" value="EOY12775.1"/>
    <property type="molecule type" value="Genomic_DNA"/>
</dbReference>
<dbReference type="Gramene" id="EOY12775">
    <property type="protein sequence ID" value="EOY12775"/>
    <property type="gene ID" value="TCM_031302"/>
</dbReference>
<organism evidence="1 2">
    <name type="scientific">Theobroma cacao</name>
    <name type="common">Cacao</name>
    <name type="synonym">Cocoa</name>
    <dbReference type="NCBI Taxonomy" id="3641"/>
    <lineage>
        <taxon>Eukaryota</taxon>
        <taxon>Viridiplantae</taxon>
        <taxon>Streptophyta</taxon>
        <taxon>Embryophyta</taxon>
        <taxon>Tracheophyta</taxon>
        <taxon>Spermatophyta</taxon>
        <taxon>Magnoliopsida</taxon>
        <taxon>eudicotyledons</taxon>
        <taxon>Gunneridae</taxon>
        <taxon>Pentapetalae</taxon>
        <taxon>rosids</taxon>
        <taxon>malvids</taxon>
        <taxon>Malvales</taxon>
        <taxon>Malvaceae</taxon>
        <taxon>Byttnerioideae</taxon>
        <taxon>Theobroma</taxon>
    </lineage>
</organism>
<dbReference type="OMA" id="MRMIFYL"/>
<protein>
    <submittedName>
        <fullName evidence="1">Uncharacterized protein</fullName>
    </submittedName>
</protein>
<dbReference type="Proteomes" id="UP000026915">
    <property type="component" value="Chromosome 7"/>
</dbReference>
<accession>A0A061F609</accession>
<dbReference type="InParanoid" id="A0A061F609"/>
<proteinExistence type="predicted"/>
<sequence length="90" mass="9880">MFEMMLTKKACVSIIVTMGSAIMLKDHKIKSGPSPLKPKLTVIGSSAAQEKLISGVFYGLKKFTRARSEGHQGAEDSLRMVVYLSTWGPY</sequence>
<keyword evidence="2" id="KW-1185">Reference proteome</keyword>